<feature type="domain" description="DUF6273" evidence="1">
    <location>
        <begin position="628"/>
        <end position="815"/>
    </location>
</feature>
<dbReference type="Pfam" id="PF19789">
    <property type="entry name" value="DUF6273"/>
    <property type="match status" value="1"/>
</dbReference>
<evidence type="ECO:0000313" key="2">
    <source>
        <dbReference type="EMBL" id="MDJ1649511.1"/>
    </source>
</evidence>
<accession>A0ABT7DJ14</accession>
<proteinExistence type="predicted"/>
<name>A0ABT7DJ14_9ACTN</name>
<dbReference type="SUPFAM" id="SSF52058">
    <property type="entry name" value="L domain-like"/>
    <property type="match status" value="1"/>
</dbReference>
<dbReference type="InterPro" id="IPR032675">
    <property type="entry name" value="LRR_dom_sf"/>
</dbReference>
<protein>
    <submittedName>
        <fullName evidence="2">Leucine-rich repeat protein</fullName>
    </submittedName>
</protein>
<dbReference type="InterPro" id="IPR026906">
    <property type="entry name" value="LRR_5"/>
</dbReference>
<dbReference type="PANTHER" id="PTHR45661:SF3">
    <property type="entry name" value="IG-LIKE DOMAIN-CONTAINING PROTEIN"/>
    <property type="match status" value="1"/>
</dbReference>
<dbReference type="RefSeq" id="WP_283830843.1">
    <property type="nucleotide sequence ID" value="NZ_JASJEU010000003.1"/>
</dbReference>
<reference evidence="2 3" key="1">
    <citation type="submission" date="2023-05" db="EMBL/GenBank/DDBJ databases">
        <title>Gordonibacter KGMB12511T sp. nov., isolated from faeces of healthy Korean.</title>
        <authorList>
            <person name="Kim H.S."/>
            <person name="Kim J.-S."/>
            <person name="Suh M.K."/>
            <person name="Eom M.K."/>
            <person name="Do H.E."/>
            <person name="Lee J.-S."/>
        </authorList>
    </citation>
    <scope>NUCLEOTIDE SEQUENCE [LARGE SCALE GENOMIC DNA]</scope>
    <source>
        <strain evidence="2 3">KGMB12511</strain>
    </source>
</reference>
<dbReference type="Proteomes" id="UP001232750">
    <property type="component" value="Unassembled WGS sequence"/>
</dbReference>
<gene>
    <name evidence="2" type="ORF">QNJ86_01715</name>
</gene>
<sequence>MLVAVPAGRGTSVAIPAEVETIAAGALAGIKNLASITALGTVHDIDPSAFVDEVKAKAVVAIPAGRDYDIRKAVWEQAGFQNFAEPAKPGATVQPDLTANPDATSGFAFTLLEDFTLSVSWQGKEDPSADLDIPAFAEVNGVPYGVSTIAENAFANRGSLTSVKLPTTITSISTAAFAGCANLATIEFPNSLRSIGERAFEATSLRDIWLPTCIESIGARCFAFCESLERIVAFGIPEVANDVFTGCSNVSMYVPTGSENSWNPGLPSENNHLLPYGIALSEEPLTIEAGQEADLLEGGNLQAPNPVKASYSYAAAPLSVDAGRVSAKKKGTTDVTTVLTLDNVELTRASRTVDVSPNPEGEPDIALLNSEVPLPSVYLSDAGATQISVVAPFAVTFGQDAPYDVVKNPTSIESTALFKNNSEAPVRLAQVDCGHLAASTYLLANDGAESLDKQKLFSLYPQGAPGEALDFGYGANISTLSPTNKDAFLIPSGTSASYCFRLNLEDATVNPGAADNGTTTRPLASVICTFERYTESFYLKDNNTGTIYTLAQVKEHANDLAENQSASPYWNQYMGYINNDNSYVCQTVWDDSTYDVRVIGINHDELSEPIGGRTVAGLTFQFKNLLNESYAMNSELDGENPTNAGGWGASELRARMNPGIDENIAYGSDDNAIWRQVPIDLQDNIVKVKKKFSRSSAGGAGDVAISDDKLFLATHYEYSGTVYKDWGGYSWLFQEGPRYEYYTTLGVVDDWDGDDRLKKQSQKNVAITPSAGVIWWERSVYPGFSTRFLCVNSFGGPSGGKGASTSYGVCPCFCL</sequence>
<evidence type="ECO:0000313" key="3">
    <source>
        <dbReference type="Proteomes" id="UP001232750"/>
    </source>
</evidence>
<evidence type="ECO:0000259" key="1">
    <source>
        <dbReference type="Pfam" id="PF19789"/>
    </source>
</evidence>
<dbReference type="InterPro" id="IPR046240">
    <property type="entry name" value="DUF6273"/>
</dbReference>
<keyword evidence="3" id="KW-1185">Reference proteome</keyword>
<organism evidence="2 3">
    <name type="scientific">Gordonibacter faecis</name>
    <dbReference type="NCBI Taxonomy" id="3047475"/>
    <lineage>
        <taxon>Bacteria</taxon>
        <taxon>Bacillati</taxon>
        <taxon>Actinomycetota</taxon>
        <taxon>Coriobacteriia</taxon>
        <taxon>Eggerthellales</taxon>
        <taxon>Eggerthellaceae</taxon>
        <taxon>Gordonibacter</taxon>
    </lineage>
</organism>
<dbReference type="Pfam" id="PF13306">
    <property type="entry name" value="LRR_5"/>
    <property type="match status" value="2"/>
</dbReference>
<dbReference type="EMBL" id="JASJEU010000003">
    <property type="protein sequence ID" value="MDJ1649511.1"/>
    <property type="molecule type" value="Genomic_DNA"/>
</dbReference>
<dbReference type="Gene3D" id="3.80.10.10">
    <property type="entry name" value="Ribonuclease Inhibitor"/>
    <property type="match status" value="1"/>
</dbReference>
<comment type="caution">
    <text evidence="2">The sequence shown here is derived from an EMBL/GenBank/DDBJ whole genome shotgun (WGS) entry which is preliminary data.</text>
</comment>
<dbReference type="InterPro" id="IPR053139">
    <property type="entry name" value="Surface_bspA-like"/>
</dbReference>
<dbReference type="PANTHER" id="PTHR45661">
    <property type="entry name" value="SURFACE ANTIGEN"/>
    <property type="match status" value="1"/>
</dbReference>